<comment type="caution">
    <text evidence="1">The sequence shown here is derived from an EMBL/GenBank/DDBJ whole genome shotgun (WGS) entry which is preliminary data.</text>
</comment>
<dbReference type="AlphaFoldDB" id="A0A834RUD6"/>
<evidence type="ECO:0000313" key="1">
    <source>
        <dbReference type="EMBL" id="KAF7570200.1"/>
    </source>
</evidence>
<name>A0A834RUD6_9PLEO</name>
<proteinExistence type="predicted"/>
<evidence type="ECO:0000313" key="2">
    <source>
        <dbReference type="Proteomes" id="UP000245464"/>
    </source>
</evidence>
<dbReference type="RefSeq" id="XP_065961904.1">
    <property type="nucleotide sequence ID" value="XM_066107455.1"/>
</dbReference>
<organism evidence="1 2">
    <name type="scientific">Pyrenophora tritici-repentis</name>
    <dbReference type="NCBI Taxonomy" id="45151"/>
    <lineage>
        <taxon>Eukaryota</taxon>
        <taxon>Fungi</taxon>
        <taxon>Dikarya</taxon>
        <taxon>Ascomycota</taxon>
        <taxon>Pezizomycotina</taxon>
        <taxon>Dothideomycetes</taxon>
        <taxon>Pleosporomycetidae</taxon>
        <taxon>Pleosporales</taxon>
        <taxon>Pleosporineae</taxon>
        <taxon>Pleosporaceae</taxon>
        <taxon>Pyrenophora</taxon>
    </lineage>
</organism>
<dbReference type="KEGG" id="ptrr:90956532"/>
<dbReference type="Proteomes" id="UP000245464">
    <property type="component" value="Chromosome 5"/>
</dbReference>
<sequence length="47" mass="5532">MLGAISTLPHEVHEHDRHCVTDESIVSLLRFLIKVFDWDPTLKKLQY</sequence>
<gene>
    <name evidence="1" type="ORF">PtrM4_102020</name>
</gene>
<dbReference type="GeneID" id="90956532"/>
<dbReference type="EMBL" id="NQIK02000005">
    <property type="protein sequence ID" value="KAF7570200.1"/>
    <property type="molecule type" value="Genomic_DNA"/>
</dbReference>
<accession>A0A834RUD6</accession>
<reference evidence="1" key="1">
    <citation type="journal article" date="2018" name="BMC Genomics">
        <title>Comparative genomics of the wheat fungal pathogen Pyrenophora tritici-repentis reveals chromosomal variations and genome plasticity.</title>
        <authorList>
            <person name="Moolhuijzen P."/>
            <person name="See P.T."/>
            <person name="Hane J.K."/>
            <person name="Shi G."/>
            <person name="Liu Z."/>
            <person name="Oliver R.P."/>
            <person name="Moffat C.S."/>
        </authorList>
    </citation>
    <scope>NUCLEOTIDE SEQUENCE [LARGE SCALE GENOMIC DNA]</scope>
    <source>
        <strain evidence="1">M4</strain>
    </source>
</reference>
<protein>
    <submittedName>
        <fullName evidence="1">Uncharacterized protein</fullName>
    </submittedName>
</protein>